<sequence length="558" mass="62269">MCSFLAVNQLIANLTFVNFFLRPRGPDATNHVRLQGFDFVHNLLHMTGERRPQPFFSADGRIVVLFNGEIYNWRQLSEEAVEQGSPPFASDGEAILPAYSSLGASFPLVLEGEFAIAIFDFTKNQAVFSSDAFGTKPLWYALIPHRQRIAVASYKSGLRRLGFPKRNIHMVGPNRALTICLTTFRILRHTSVFEFDLRQFKTSTSDFFTAFNRAVKIRTEDLISTGRPLFIGLSSGFDSGAIHASLHHQSVLHHAFALLGEEVPAVLHERAMFARTTSEVSVVMMNEQDFELEQLWLSQRAEPFWYLGVNATGQTNVLDDLASTGLSYIVRLSRDRGALCYLSGSGADEILSDYGFAGDKWCPQSSFGGLFPNDLSTIFPWAGFFLSTQRDYLHKEEHVAGAHGVEARYPFLDPRVVQEFLWLAPEVKNREYKAPLHDAFTSWGYPFEKRKKTGFAAKANLVSDATSYLWRYHALPPAACGPHLTPGGVSICSEASVEGRLRCEVQCLGNRTVADTLRCGHHGAWVGQLHCLEEDDSLPTLWAPDGPRPPLVIDRTAS</sequence>
<dbReference type="PANTHER" id="PTHR43284:SF1">
    <property type="entry name" value="ASPARAGINE SYNTHETASE"/>
    <property type="match status" value="1"/>
</dbReference>
<dbReference type="InterPro" id="IPR017932">
    <property type="entry name" value="GATase_2_dom"/>
</dbReference>
<dbReference type="AlphaFoldDB" id="A0A812N838"/>
<dbReference type="InterPro" id="IPR001962">
    <property type="entry name" value="Asn_synthase"/>
</dbReference>
<protein>
    <submittedName>
        <fullName evidence="2">AsnH protein</fullName>
    </submittedName>
</protein>
<name>A0A812N838_9DINO</name>
<dbReference type="SUPFAM" id="SSF52402">
    <property type="entry name" value="Adenine nucleotide alpha hydrolases-like"/>
    <property type="match status" value="1"/>
</dbReference>
<keyword evidence="3" id="KW-1185">Reference proteome</keyword>
<gene>
    <name evidence="2" type="primary">asnH</name>
    <name evidence="2" type="ORF">SNAT2548_LOCUS15961</name>
</gene>
<dbReference type="SUPFAM" id="SSF56235">
    <property type="entry name" value="N-terminal nucleophile aminohydrolases (Ntn hydrolases)"/>
    <property type="match status" value="1"/>
</dbReference>
<dbReference type="CDD" id="cd01991">
    <property type="entry name" value="Asn_synthase_B_C"/>
    <property type="match status" value="1"/>
</dbReference>
<feature type="domain" description="Glutamine amidotransferase type-2" evidence="1">
    <location>
        <begin position="2"/>
        <end position="182"/>
    </location>
</feature>
<dbReference type="PANTHER" id="PTHR43284">
    <property type="entry name" value="ASPARAGINE SYNTHETASE (GLUTAMINE-HYDROLYZING)"/>
    <property type="match status" value="1"/>
</dbReference>
<evidence type="ECO:0000259" key="1">
    <source>
        <dbReference type="PROSITE" id="PS51278"/>
    </source>
</evidence>
<evidence type="ECO:0000313" key="3">
    <source>
        <dbReference type="Proteomes" id="UP000604046"/>
    </source>
</evidence>
<evidence type="ECO:0000313" key="2">
    <source>
        <dbReference type="EMBL" id="CAE7303543.1"/>
    </source>
</evidence>
<dbReference type="InterPro" id="IPR029055">
    <property type="entry name" value="Ntn_hydrolases_N"/>
</dbReference>
<dbReference type="PROSITE" id="PS51278">
    <property type="entry name" value="GATASE_TYPE_2"/>
    <property type="match status" value="1"/>
</dbReference>
<proteinExistence type="predicted"/>
<dbReference type="Pfam" id="PF00733">
    <property type="entry name" value="Asn_synthase"/>
    <property type="match status" value="1"/>
</dbReference>
<dbReference type="GO" id="GO:0004066">
    <property type="term" value="F:asparagine synthase (glutamine-hydrolyzing) activity"/>
    <property type="evidence" value="ECO:0007669"/>
    <property type="project" value="InterPro"/>
</dbReference>
<dbReference type="InterPro" id="IPR014729">
    <property type="entry name" value="Rossmann-like_a/b/a_fold"/>
</dbReference>
<dbReference type="Proteomes" id="UP000604046">
    <property type="component" value="Unassembled WGS sequence"/>
</dbReference>
<dbReference type="Gene3D" id="3.60.20.10">
    <property type="entry name" value="Glutamine Phosphoribosylpyrophosphate, subunit 1, domain 1"/>
    <property type="match status" value="1"/>
</dbReference>
<dbReference type="EMBL" id="CAJNDS010002069">
    <property type="protein sequence ID" value="CAE7303543.1"/>
    <property type="molecule type" value="Genomic_DNA"/>
</dbReference>
<dbReference type="OrthoDB" id="409189at2759"/>
<dbReference type="Pfam" id="PF13537">
    <property type="entry name" value="GATase_7"/>
    <property type="match status" value="1"/>
</dbReference>
<accession>A0A812N838</accession>
<dbReference type="InterPro" id="IPR051786">
    <property type="entry name" value="ASN_synthetase/amidase"/>
</dbReference>
<dbReference type="GO" id="GO:0006529">
    <property type="term" value="P:asparagine biosynthetic process"/>
    <property type="evidence" value="ECO:0007669"/>
    <property type="project" value="InterPro"/>
</dbReference>
<reference evidence="2" key="1">
    <citation type="submission" date="2021-02" db="EMBL/GenBank/DDBJ databases">
        <authorList>
            <person name="Dougan E. K."/>
            <person name="Rhodes N."/>
            <person name="Thang M."/>
            <person name="Chan C."/>
        </authorList>
    </citation>
    <scope>NUCLEOTIDE SEQUENCE</scope>
</reference>
<dbReference type="Gene3D" id="3.40.50.620">
    <property type="entry name" value="HUPs"/>
    <property type="match status" value="1"/>
</dbReference>
<comment type="caution">
    <text evidence="2">The sequence shown here is derived from an EMBL/GenBank/DDBJ whole genome shotgun (WGS) entry which is preliminary data.</text>
</comment>
<organism evidence="2 3">
    <name type="scientific">Symbiodinium natans</name>
    <dbReference type="NCBI Taxonomy" id="878477"/>
    <lineage>
        <taxon>Eukaryota</taxon>
        <taxon>Sar</taxon>
        <taxon>Alveolata</taxon>
        <taxon>Dinophyceae</taxon>
        <taxon>Suessiales</taxon>
        <taxon>Symbiodiniaceae</taxon>
        <taxon>Symbiodinium</taxon>
    </lineage>
</organism>